<evidence type="ECO:0000313" key="2">
    <source>
        <dbReference type="EMBL" id="MXQ73005.1"/>
    </source>
</evidence>
<dbReference type="AlphaFoldDB" id="A0A6N8U671"/>
<keyword evidence="1" id="KW-1133">Transmembrane helix</keyword>
<feature type="transmembrane region" description="Helical" evidence="1">
    <location>
        <begin position="802"/>
        <end position="820"/>
    </location>
</feature>
<feature type="transmembrane region" description="Helical" evidence="1">
    <location>
        <begin position="376"/>
        <end position="392"/>
    </location>
</feature>
<feature type="transmembrane region" description="Helical" evidence="1">
    <location>
        <begin position="301"/>
        <end position="322"/>
    </location>
</feature>
<name>A0A6N8U671_9FIRM</name>
<evidence type="ECO:0000256" key="1">
    <source>
        <dbReference type="SAM" id="Phobius"/>
    </source>
</evidence>
<dbReference type="RefSeq" id="WP_160624433.1">
    <property type="nucleotide sequence ID" value="NZ_WUUQ01000001.1"/>
</dbReference>
<dbReference type="PANTHER" id="PTHR38454">
    <property type="entry name" value="INTEGRAL MEMBRANE PROTEIN-RELATED"/>
    <property type="match status" value="1"/>
</dbReference>
<dbReference type="InterPro" id="IPR018580">
    <property type="entry name" value="Uncharacterised_YfhO"/>
</dbReference>
<dbReference type="PANTHER" id="PTHR38454:SF1">
    <property type="entry name" value="INTEGRAL MEMBRANE PROTEIN"/>
    <property type="match status" value="1"/>
</dbReference>
<feature type="transmembrane region" description="Helical" evidence="1">
    <location>
        <begin position="150"/>
        <end position="166"/>
    </location>
</feature>
<feature type="transmembrane region" description="Helical" evidence="1">
    <location>
        <begin position="221"/>
        <end position="247"/>
    </location>
</feature>
<keyword evidence="1" id="KW-0812">Transmembrane</keyword>
<keyword evidence="1" id="KW-0472">Membrane</keyword>
<feature type="transmembrane region" description="Helical" evidence="1">
    <location>
        <begin position="7"/>
        <end position="25"/>
    </location>
</feature>
<accession>A0A6N8U671</accession>
<organism evidence="2 3">
    <name type="scientific">Copranaerobaculum intestinale</name>
    <dbReference type="NCBI Taxonomy" id="2692629"/>
    <lineage>
        <taxon>Bacteria</taxon>
        <taxon>Bacillati</taxon>
        <taxon>Bacillota</taxon>
        <taxon>Erysipelotrichia</taxon>
        <taxon>Erysipelotrichales</taxon>
        <taxon>Erysipelotrichaceae</taxon>
        <taxon>Copranaerobaculum</taxon>
    </lineage>
</organism>
<dbReference type="Proteomes" id="UP000434036">
    <property type="component" value="Unassembled WGS sequence"/>
</dbReference>
<keyword evidence="3" id="KW-1185">Reference proteome</keyword>
<feature type="transmembrane region" description="Helical" evidence="1">
    <location>
        <begin position="99"/>
        <end position="119"/>
    </location>
</feature>
<gene>
    <name evidence="2" type="ORF">GSF08_03525</name>
</gene>
<reference evidence="2 3" key="1">
    <citation type="submission" date="2019-12" db="EMBL/GenBank/DDBJ databases">
        <authorList>
            <person name="Yang R."/>
        </authorList>
    </citation>
    <scope>NUCLEOTIDE SEQUENCE [LARGE SCALE GENOMIC DNA]</scope>
    <source>
        <strain evidence="2 3">DONG20-135</strain>
    </source>
</reference>
<dbReference type="EMBL" id="WUUQ01000001">
    <property type="protein sequence ID" value="MXQ73005.1"/>
    <property type="molecule type" value="Genomic_DNA"/>
</dbReference>
<proteinExistence type="predicted"/>
<feature type="transmembrane region" description="Helical" evidence="1">
    <location>
        <begin position="178"/>
        <end position="201"/>
    </location>
</feature>
<sequence length="826" mass="93576">MKNKKDGLIIAGLIILTLILLYAIVPAGHLFGSETDWLSQHITISDDIRQQFYQTHDLFPDYMRQIGGGQNIYFLSYYGLFRPDVLISLCLPFVAMKDIIISGMIISCLLSVGICYIWLRGHHCSRLAAASSSFLLISSGPILFHAHRQIMFVNYMPWLLLGLLAIDRIHYKNKGKQLLIICVILMILNSYFYSVSAILVLFIYDLILRFTQDQAFEWRSWLSFCLMILIGILICGILLFPTLAAMLESQRSGTYTSLLPLLIPDSTLKGLFYQAYGAGVTAAVWVMLVPGWLHSNQTMRWLSRLLTITFLFPIIPFLMNGMLYARAKILIVFLPLIVLYTALYLNSLNQRPLKLWHVPFILLPAIASLLAKEKTYYLAADMIISLLVLWMMQQSQKQQGILVINLIAAFSCIQLNHTENFVTEKKYETIYDTRKAKLIGSYLDDHSRFEDFTNSMNTSNLIQHENMLKPSSYSSLKNADYNTFFYDVLKNPISIRNRTAHVSSNNVFMQGMMGCRYVFTKKILPAGYTEIARIKAGILAENPDVMPLAYATSELMSQSQFQQIPYPMNLDTIYNQAVVPMNGIKNSYTSKIKPVEALFQLTSGKHVTITPRADGYLIDAKKDTKITVPMIPQTNQQVLFIQFDVEAVKVSPSRNISITINDIKNTLSSVKAMYPNENHTFHYTLSSSEPYHKAVIHFSKGTYRISHMQFHSMDLQAIEQRRSQVDEVKLSALEGKEVLKGDVSVSKDGYLITSLPYQKGYKILVDGKSIAPVKVNTAFVGFPIQTGDHNIVISFHAPGKTLGWAATGTGIVLWMITSYIRRKQHA</sequence>
<evidence type="ECO:0000313" key="3">
    <source>
        <dbReference type="Proteomes" id="UP000434036"/>
    </source>
</evidence>
<feature type="transmembrane region" description="Helical" evidence="1">
    <location>
        <begin position="329"/>
        <end position="347"/>
    </location>
</feature>
<protein>
    <submittedName>
        <fullName evidence="2">YfhO family protein</fullName>
    </submittedName>
</protein>
<reference evidence="2 3" key="2">
    <citation type="submission" date="2020-01" db="EMBL/GenBank/DDBJ databases">
        <title>Clostridiaceae sp. nov. isolated from the gut of human by culturomics.</title>
        <authorList>
            <person name="Chang Y."/>
        </authorList>
    </citation>
    <scope>NUCLEOTIDE SEQUENCE [LARGE SCALE GENOMIC DNA]</scope>
    <source>
        <strain evidence="2 3">DONG20-135</strain>
    </source>
</reference>
<comment type="caution">
    <text evidence="2">The sequence shown here is derived from an EMBL/GenBank/DDBJ whole genome shotgun (WGS) entry which is preliminary data.</text>
</comment>
<dbReference type="Pfam" id="PF09586">
    <property type="entry name" value="YfhO"/>
    <property type="match status" value="1"/>
</dbReference>
<feature type="transmembrane region" description="Helical" evidence="1">
    <location>
        <begin position="268"/>
        <end position="289"/>
    </location>
</feature>